<accession>A0A9Q0S082</accession>
<dbReference type="Proteomes" id="UP001151699">
    <property type="component" value="Chromosome X"/>
</dbReference>
<comment type="caution">
    <text evidence="2">The sequence shown here is derived from an EMBL/GenBank/DDBJ whole genome shotgun (WGS) entry which is preliminary data.</text>
</comment>
<dbReference type="EMBL" id="WJQU01000003">
    <property type="protein sequence ID" value="KAJ6639467.1"/>
    <property type="molecule type" value="Genomic_DNA"/>
</dbReference>
<feature type="region of interest" description="Disordered" evidence="1">
    <location>
        <begin position="126"/>
        <end position="173"/>
    </location>
</feature>
<evidence type="ECO:0000313" key="2">
    <source>
        <dbReference type="EMBL" id="KAJ6639467.1"/>
    </source>
</evidence>
<reference evidence="2" key="1">
    <citation type="submission" date="2022-07" db="EMBL/GenBank/DDBJ databases">
        <authorList>
            <person name="Trinca V."/>
            <person name="Uliana J.V.C."/>
            <person name="Torres T.T."/>
            <person name="Ward R.J."/>
            <person name="Monesi N."/>
        </authorList>
    </citation>
    <scope>NUCLEOTIDE SEQUENCE</scope>
    <source>
        <strain evidence="2">HSMRA1968</strain>
        <tissue evidence="2">Whole embryos</tissue>
    </source>
</reference>
<organism evidence="2 3">
    <name type="scientific">Pseudolycoriella hygida</name>
    <dbReference type="NCBI Taxonomy" id="35572"/>
    <lineage>
        <taxon>Eukaryota</taxon>
        <taxon>Metazoa</taxon>
        <taxon>Ecdysozoa</taxon>
        <taxon>Arthropoda</taxon>
        <taxon>Hexapoda</taxon>
        <taxon>Insecta</taxon>
        <taxon>Pterygota</taxon>
        <taxon>Neoptera</taxon>
        <taxon>Endopterygota</taxon>
        <taxon>Diptera</taxon>
        <taxon>Nematocera</taxon>
        <taxon>Sciaroidea</taxon>
        <taxon>Sciaridae</taxon>
        <taxon>Pseudolycoriella</taxon>
    </lineage>
</organism>
<protein>
    <submittedName>
        <fullName evidence="2">Uncharacterized protein</fullName>
    </submittedName>
</protein>
<evidence type="ECO:0000313" key="3">
    <source>
        <dbReference type="Proteomes" id="UP001151699"/>
    </source>
</evidence>
<feature type="compositionally biased region" description="Acidic residues" evidence="1">
    <location>
        <begin position="126"/>
        <end position="137"/>
    </location>
</feature>
<keyword evidence="3" id="KW-1185">Reference proteome</keyword>
<proteinExistence type="predicted"/>
<dbReference type="AlphaFoldDB" id="A0A9Q0S082"/>
<evidence type="ECO:0000256" key="1">
    <source>
        <dbReference type="SAM" id="MobiDB-lite"/>
    </source>
</evidence>
<dbReference type="OrthoDB" id="7764549at2759"/>
<sequence length="318" mass="35518">MSEAAIVKEMNISGTTSSKKNFKDALRVSALKLVLEMGSEMNVPRSLVYETVRNFTVFISTIIRGITTVITPHVTDQVKVIVTKFISEIESSFTELNTEDKLEKLLVENDLTNEFEVCDVLSECMSSDDDSDLESEDESNRSESEETDFTSSGAIGQNVSDSSDGDDDANEDVNVTRPTTTILLPISFQLKTFFELPNVFQKVITNTRNIQSQGRLNHFISGKLWKQKLRNYADNDIVIPYHFYVDGAQLNNPQGPHTAKGLENSSLFHETHVKKAGFNNIFSYVIEELSKLAEDGIVLNIGSQEIKVFFVCGLFLGD</sequence>
<gene>
    <name evidence="2" type="ORF">Bhyg_12212</name>
</gene>
<name>A0A9Q0S082_9DIPT</name>